<dbReference type="Gene3D" id="2.130.10.10">
    <property type="entry name" value="YVTN repeat-like/Quinoprotein amine dehydrogenase"/>
    <property type="match status" value="1"/>
</dbReference>
<protein>
    <submittedName>
        <fullName evidence="1">WD40 repeat domain-containing protein</fullName>
    </submittedName>
</protein>
<name>A0A5B8Y1V6_9DELT</name>
<dbReference type="EMBL" id="CP042467">
    <property type="protein sequence ID" value="QED29936.1"/>
    <property type="molecule type" value="Genomic_DNA"/>
</dbReference>
<dbReference type="KEGG" id="bbae:FRD01_22400"/>
<evidence type="ECO:0000313" key="1">
    <source>
        <dbReference type="EMBL" id="QED29936.1"/>
    </source>
</evidence>
<sequence>MGKIEVSMGEDGTVFVELEKSVLLEIPTWITDSSNPDEAVLICEFHRRQKLTDEELYDLILYVLEDFFRQADQHLCWEFVDLDRESWARGPMGVPLVSWTSIEDAWPPGIETRPTQLKGAPRVSGLQEVGAVKGFRSILTAITATPDGRFITAHGSGDIQLVDPKTGKKEKVTKLETPMGLGSVWITQAGVVVAHSRNKVFALADGKLSELDFLGLACMPSPDGTRVAIGDDEGDVRICSLPDLKEIGRFQAAHGVPWQEGWSRSKSYWPCIWNLSFIDETHIVVSHTFPIISFWNIDTHERLNVMIDYEIPRPSIAQTGRIIAHAGQGLIRVISAEGDVCGEHRHAETTFRMSCAGLGRGGRVACTQYSGSTIRVWDAETGNLFAEVPCRKNEPFAVSDSMLACVHPETRQLTFYELPIT</sequence>
<dbReference type="SUPFAM" id="SSF50998">
    <property type="entry name" value="Quinoprotein alcohol dehydrogenase-like"/>
    <property type="match status" value="1"/>
</dbReference>
<accession>A0A5B8Y1V6</accession>
<keyword evidence="2" id="KW-1185">Reference proteome</keyword>
<dbReference type="Proteomes" id="UP000321595">
    <property type="component" value="Chromosome"/>
</dbReference>
<dbReference type="AlphaFoldDB" id="A0A5B8Y1V6"/>
<proteinExistence type="predicted"/>
<dbReference type="OrthoDB" id="9765809at2"/>
<dbReference type="RefSeq" id="WP_146963170.1">
    <property type="nucleotide sequence ID" value="NZ_CP042467.1"/>
</dbReference>
<dbReference type="InterPro" id="IPR015943">
    <property type="entry name" value="WD40/YVTN_repeat-like_dom_sf"/>
</dbReference>
<dbReference type="InterPro" id="IPR011047">
    <property type="entry name" value="Quinoprotein_ADH-like_sf"/>
</dbReference>
<evidence type="ECO:0000313" key="2">
    <source>
        <dbReference type="Proteomes" id="UP000321595"/>
    </source>
</evidence>
<gene>
    <name evidence="1" type="ORF">FRD01_22400</name>
</gene>
<organism evidence="1 2">
    <name type="scientific">Microvenator marinus</name>
    <dbReference type="NCBI Taxonomy" id="2600177"/>
    <lineage>
        <taxon>Bacteria</taxon>
        <taxon>Deltaproteobacteria</taxon>
        <taxon>Bradymonadales</taxon>
        <taxon>Microvenatoraceae</taxon>
        <taxon>Microvenator</taxon>
    </lineage>
</organism>
<reference evidence="1 2" key="1">
    <citation type="submission" date="2019-08" db="EMBL/GenBank/DDBJ databases">
        <authorList>
            <person name="Liang Q."/>
        </authorList>
    </citation>
    <scope>NUCLEOTIDE SEQUENCE [LARGE SCALE GENOMIC DNA]</scope>
    <source>
        <strain evidence="1 2">V1718</strain>
    </source>
</reference>